<dbReference type="SUPFAM" id="SSF52172">
    <property type="entry name" value="CheY-like"/>
    <property type="match status" value="1"/>
</dbReference>
<evidence type="ECO:0000313" key="13">
    <source>
        <dbReference type="Proteomes" id="UP000674938"/>
    </source>
</evidence>
<dbReference type="PROSITE" id="PS51755">
    <property type="entry name" value="OMPR_PHOB"/>
    <property type="match status" value="1"/>
</dbReference>
<dbReference type="InterPro" id="IPR039420">
    <property type="entry name" value="WalR-like"/>
</dbReference>
<keyword evidence="2 8" id="KW-0597">Phosphoprotein</keyword>
<keyword evidence="7" id="KW-0961">Cell wall biogenesis/degradation</keyword>
<dbReference type="CDD" id="cd00383">
    <property type="entry name" value="trans_reg_C"/>
    <property type="match status" value="1"/>
</dbReference>
<evidence type="ECO:0000256" key="1">
    <source>
        <dbReference type="ARBA" id="ARBA00022491"/>
    </source>
</evidence>
<dbReference type="PANTHER" id="PTHR48111">
    <property type="entry name" value="REGULATOR OF RPOS"/>
    <property type="match status" value="1"/>
</dbReference>
<dbReference type="Gene3D" id="1.10.10.10">
    <property type="entry name" value="Winged helix-like DNA-binding domain superfamily/Winged helix DNA-binding domain"/>
    <property type="match status" value="1"/>
</dbReference>
<gene>
    <name evidence="12" type="ORF">I6N95_16490</name>
</gene>
<dbReference type="GO" id="GO:0000976">
    <property type="term" value="F:transcription cis-regulatory region binding"/>
    <property type="evidence" value="ECO:0007669"/>
    <property type="project" value="TreeGrafter"/>
</dbReference>
<protein>
    <submittedName>
        <fullName evidence="12">Response regulator transcription factor</fullName>
    </submittedName>
</protein>
<keyword evidence="13" id="KW-1185">Reference proteome</keyword>
<evidence type="ECO:0000256" key="4">
    <source>
        <dbReference type="ARBA" id="ARBA00023015"/>
    </source>
</evidence>
<dbReference type="GO" id="GO:0000156">
    <property type="term" value="F:phosphorelay response regulator activity"/>
    <property type="evidence" value="ECO:0007669"/>
    <property type="project" value="TreeGrafter"/>
</dbReference>
<keyword evidence="3" id="KW-0902">Two-component regulatory system</keyword>
<dbReference type="RefSeq" id="WP_209529953.1">
    <property type="nucleotide sequence ID" value="NZ_JAEEGA010000011.1"/>
</dbReference>
<dbReference type="Pfam" id="PF00486">
    <property type="entry name" value="Trans_reg_C"/>
    <property type="match status" value="1"/>
</dbReference>
<dbReference type="PANTHER" id="PTHR48111:SF32">
    <property type="entry name" value="STAGE 0 SPORULATION PROTEIN A HOMOLOG"/>
    <property type="match status" value="1"/>
</dbReference>
<evidence type="ECO:0000256" key="2">
    <source>
        <dbReference type="ARBA" id="ARBA00022553"/>
    </source>
</evidence>
<evidence type="ECO:0000256" key="6">
    <source>
        <dbReference type="ARBA" id="ARBA00023163"/>
    </source>
</evidence>
<keyword evidence="4" id="KW-0805">Transcription regulation</keyword>
<keyword evidence="1" id="KW-0678">Repressor</keyword>
<evidence type="ECO:0000256" key="7">
    <source>
        <dbReference type="ARBA" id="ARBA00023316"/>
    </source>
</evidence>
<dbReference type="SMART" id="SM00448">
    <property type="entry name" value="REC"/>
    <property type="match status" value="1"/>
</dbReference>
<dbReference type="GO" id="GO:0032993">
    <property type="term" value="C:protein-DNA complex"/>
    <property type="evidence" value="ECO:0007669"/>
    <property type="project" value="TreeGrafter"/>
</dbReference>
<keyword evidence="6" id="KW-0804">Transcription</keyword>
<dbReference type="PROSITE" id="PS50110">
    <property type="entry name" value="RESPONSE_REGULATORY"/>
    <property type="match status" value="1"/>
</dbReference>
<dbReference type="AlphaFoldDB" id="A0A940PAI1"/>
<dbReference type="GO" id="GO:0006355">
    <property type="term" value="P:regulation of DNA-templated transcription"/>
    <property type="evidence" value="ECO:0007669"/>
    <property type="project" value="InterPro"/>
</dbReference>
<dbReference type="InterPro" id="IPR001789">
    <property type="entry name" value="Sig_transdc_resp-reg_receiver"/>
</dbReference>
<keyword evidence="5 9" id="KW-0238">DNA-binding</keyword>
<evidence type="ECO:0000313" key="12">
    <source>
        <dbReference type="EMBL" id="MBP1042616.1"/>
    </source>
</evidence>
<dbReference type="Pfam" id="PF00072">
    <property type="entry name" value="Response_reg"/>
    <property type="match status" value="1"/>
</dbReference>
<dbReference type="CDD" id="cd17574">
    <property type="entry name" value="REC_OmpR"/>
    <property type="match status" value="1"/>
</dbReference>
<dbReference type="FunFam" id="3.40.50.2300:FF:000001">
    <property type="entry name" value="DNA-binding response regulator PhoB"/>
    <property type="match status" value="1"/>
</dbReference>
<dbReference type="EMBL" id="JAEEGA010000011">
    <property type="protein sequence ID" value="MBP1042616.1"/>
    <property type="molecule type" value="Genomic_DNA"/>
</dbReference>
<dbReference type="GO" id="GO:0005829">
    <property type="term" value="C:cytosol"/>
    <property type="evidence" value="ECO:0007669"/>
    <property type="project" value="TreeGrafter"/>
</dbReference>
<dbReference type="GO" id="GO:0071555">
    <property type="term" value="P:cell wall organization"/>
    <property type="evidence" value="ECO:0007669"/>
    <property type="project" value="UniProtKB-KW"/>
</dbReference>
<comment type="caution">
    <text evidence="12">The sequence shown here is derived from an EMBL/GenBank/DDBJ whole genome shotgun (WGS) entry which is preliminary data.</text>
</comment>
<evidence type="ECO:0000259" key="11">
    <source>
        <dbReference type="PROSITE" id="PS51755"/>
    </source>
</evidence>
<evidence type="ECO:0000256" key="5">
    <source>
        <dbReference type="ARBA" id="ARBA00023125"/>
    </source>
</evidence>
<accession>A0A940PAI1</accession>
<dbReference type="SMART" id="SM00862">
    <property type="entry name" value="Trans_reg_C"/>
    <property type="match status" value="1"/>
</dbReference>
<sequence>MPYKLLVIEDDKNFQHLIVSFLESENYEVTAVDDGLEGVMAFEATPFDLVIVDVMMPLLDGYGVSKMIRKKSKVPIIMLTALSEEKSQIEGFDSGIDDYITKPLSFTVFLQRIKALLVRSYGEETTNVLRFKEIEVFLDEHRVFVGATEVSLTHKEYLILTELMSRPNQVFTREQLINKVWGYDHIGNLKIINQHIKNLRKKLGGDFIQSVKNVGYRLDD</sequence>
<dbReference type="InterPro" id="IPR036388">
    <property type="entry name" value="WH-like_DNA-bd_sf"/>
</dbReference>
<feature type="DNA-binding region" description="OmpR/PhoB-type" evidence="9">
    <location>
        <begin position="126"/>
        <end position="220"/>
    </location>
</feature>
<evidence type="ECO:0000256" key="3">
    <source>
        <dbReference type="ARBA" id="ARBA00023012"/>
    </source>
</evidence>
<dbReference type="InterPro" id="IPR001867">
    <property type="entry name" value="OmpR/PhoB-type_DNA-bd"/>
</dbReference>
<name>A0A940PAI1_9ENTE</name>
<dbReference type="Gene3D" id="3.40.50.2300">
    <property type="match status" value="1"/>
</dbReference>
<organism evidence="12 13">
    <name type="scientific">Vagococcus allomyrinae</name>
    <dbReference type="NCBI Taxonomy" id="2794353"/>
    <lineage>
        <taxon>Bacteria</taxon>
        <taxon>Bacillati</taxon>
        <taxon>Bacillota</taxon>
        <taxon>Bacilli</taxon>
        <taxon>Lactobacillales</taxon>
        <taxon>Enterococcaceae</taxon>
        <taxon>Vagococcus</taxon>
    </lineage>
</organism>
<evidence type="ECO:0000256" key="8">
    <source>
        <dbReference type="PROSITE-ProRule" id="PRU00169"/>
    </source>
</evidence>
<reference evidence="12" key="1">
    <citation type="submission" date="2020-12" db="EMBL/GenBank/DDBJ databases">
        <title>Vagococcus allomyrinae sp. nov. and Enterococcus lavae sp. nov., isolated from the larvae of Allomyrina dichotoma.</title>
        <authorList>
            <person name="Lee S.D."/>
        </authorList>
    </citation>
    <scope>NUCLEOTIDE SEQUENCE</scope>
    <source>
        <strain evidence="12">BWB3-3</strain>
    </source>
</reference>
<dbReference type="InterPro" id="IPR011006">
    <property type="entry name" value="CheY-like_superfamily"/>
</dbReference>
<evidence type="ECO:0000259" key="10">
    <source>
        <dbReference type="PROSITE" id="PS50110"/>
    </source>
</evidence>
<proteinExistence type="predicted"/>
<dbReference type="Proteomes" id="UP000674938">
    <property type="component" value="Unassembled WGS sequence"/>
</dbReference>
<feature type="domain" description="OmpR/PhoB-type" evidence="11">
    <location>
        <begin position="126"/>
        <end position="220"/>
    </location>
</feature>
<feature type="domain" description="Response regulatory" evidence="10">
    <location>
        <begin position="4"/>
        <end position="117"/>
    </location>
</feature>
<feature type="modified residue" description="4-aspartylphosphate" evidence="8">
    <location>
        <position position="53"/>
    </location>
</feature>
<evidence type="ECO:0000256" key="9">
    <source>
        <dbReference type="PROSITE-ProRule" id="PRU01091"/>
    </source>
</evidence>